<evidence type="ECO:0000313" key="2">
    <source>
        <dbReference type="Proteomes" id="UP000187203"/>
    </source>
</evidence>
<protein>
    <recommendedName>
        <fullName evidence="3">Retrotransposon Copia-like N-terminal domain-containing protein</fullName>
    </recommendedName>
</protein>
<accession>A0A1R3ITP5</accession>
<dbReference type="OrthoDB" id="1002589at2759"/>
<dbReference type="PANTHER" id="PTHR47481:SF9">
    <property type="entry name" value="RETROTRANSPOSON GAG DOMAIN-CONTAINING PROTEIN"/>
    <property type="match status" value="1"/>
</dbReference>
<dbReference type="EMBL" id="AWUE01017649">
    <property type="protein sequence ID" value="OMO85946.1"/>
    <property type="molecule type" value="Genomic_DNA"/>
</dbReference>
<dbReference type="STRING" id="93759.A0A1R3ITP5"/>
<reference evidence="2" key="1">
    <citation type="submission" date="2013-09" db="EMBL/GenBank/DDBJ databases">
        <title>Corchorus olitorius genome sequencing.</title>
        <authorList>
            <person name="Alam M."/>
            <person name="Haque M.S."/>
            <person name="Islam M.S."/>
            <person name="Emdad E.M."/>
            <person name="Islam M.M."/>
            <person name="Ahmed B."/>
            <person name="Halim A."/>
            <person name="Hossen Q.M.M."/>
            <person name="Hossain M.Z."/>
            <person name="Ahmed R."/>
            <person name="Khan M.M."/>
            <person name="Islam R."/>
            <person name="Rashid M.M."/>
            <person name="Khan S.A."/>
            <person name="Rahman M.S."/>
            <person name="Alam M."/>
            <person name="Yahiya A.S."/>
            <person name="Khan M.S."/>
            <person name="Azam M.S."/>
            <person name="Haque T."/>
            <person name="Lashkar M.Z.H."/>
            <person name="Akhand A.I."/>
            <person name="Morshed G."/>
            <person name="Roy S."/>
            <person name="Uddin K.S."/>
            <person name="Rabeya T."/>
            <person name="Hossain A.S."/>
            <person name="Chowdhury A."/>
            <person name="Snigdha A.R."/>
            <person name="Mortoza M.S."/>
            <person name="Matin S.A."/>
            <person name="Hoque S.M.E."/>
            <person name="Islam M.K."/>
            <person name="Roy D.K."/>
            <person name="Haider R."/>
            <person name="Moosa M.M."/>
            <person name="Elias S.M."/>
            <person name="Hasan A.M."/>
            <person name="Jahan S."/>
            <person name="Shafiuddin M."/>
            <person name="Mahmood N."/>
            <person name="Shommy N.S."/>
        </authorList>
    </citation>
    <scope>NUCLEOTIDE SEQUENCE [LARGE SCALE GENOMIC DNA]</scope>
    <source>
        <strain evidence="2">cv. O-4</strain>
    </source>
</reference>
<organism evidence="1 2">
    <name type="scientific">Corchorus olitorius</name>
    <dbReference type="NCBI Taxonomy" id="93759"/>
    <lineage>
        <taxon>Eukaryota</taxon>
        <taxon>Viridiplantae</taxon>
        <taxon>Streptophyta</taxon>
        <taxon>Embryophyta</taxon>
        <taxon>Tracheophyta</taxon>
        <taxon>Spermatophyta</taxon>
        <taxon>Magnoliopsida</taxon>
        <taxon>eudicotyledons</taxon>
        <taxon>Gunneridae</taxon>
        <taxon>Pentapetalae</taxon>
        <taxon>rosids</taxon>
        <taxon>malvids</taxon>
        <taxon>Malvales</taxon>
        <taxon>Malvaceae</taxon>
        <taxon>Grewioideae</taxon>
        <taxon>Apeibeae</taxon>
        <taxon>Corchorus</taxon>
    </lineage>
</organism>
<name>A0A1R3ITP5_9ROSI</name>
<gene>
    <name evidence="1" type="ORF">COLO4_21367</name>
</gene>
<keyword evidence="2" id="KW-1185">Reference proteome</keyword>
<sequence length="153" mass="16984">MVIAAGSDLVDDQWRCDRCSRALELSKVTPKNDSSQLPAYLRCLYFPFLMATENTSPVAINASAQLPLKLTLKNFVSWRAQFDALLMGFNLEGYVEGTTQPPPKEIQKDGKTVSNPDYNFWLQQDKLILHAIIASTLESVLPCIASSKSSDTI</sequence>
<evidence type="ECO:0008006" key="3">
    <source>
        <dbReference type="Google" id="ProtNLM"/>
    </source>
</evidence>
<proteinExistence type="predicted"/>
<dbReference type="PANTHER" id="PTHR47481">
    <property type="match status" value="1"/>
</dbReference>
<dbReference type="AlphaFoldDB" id="A0A1R3ITP5"/>
<comment type="caution">
    <text evidence="1">The sequence shown here is derived from an EMBL/GenBank/DDBJ whole genome shotgun (WGS) entry which is preliminary data.</text>
</comment>
<evidence type="ECO:0000313" key="1">
    <source>
        <dbReference type="EMBL" id="OMO85946.1"/>
    </source>
</evidence>
<dbReference type="Proteomes" id="UP000187203">
    <property type="component" value="Unassembled WGS sequence"/>
</dbReference>